<evidence type="ECO:0000256" key="4">
    <source>
        <dbReference type="PROSITE-ProRule" id="PRU00335"/>
    </source>
</evidence>
<dbReference type="InterPro" id="IPR050109">
    <property type="entry name" value="HTH-type_TetR-like_transc_reg"/>
</dbReference>
<proteinExistence type="predicted"/>
<dbReference type="PANTHER" id="PTHR30055:SF237">
    <property type="entry name" value="TRANSCRIPTIONAL REPRESSOR MCE3R"/>
    <property type="match status" value="1"/>
</dbReference>
<reference evidence="8" key="1">
    <citation type="submission" date="2009-09" db="EMBL/GenBank/DDBJ databases">
        <title>The complete genome of Nakamurella multipartita DSM 44233.</title>
        <authorList>
            <consortium name="US DOE Joint Genome Institute (JGI-PGF)"/>
            <person name="Lucas S."/>
            <person name="Copeland A."/>
            <person name="Lapidus A."/>
            <person name="Glavina del Rio T."/>
            <person name="Dalin E."/>
            <person name="Tice H."/>
            <person name="Bruce D."/>
            <person name="Goodwin L."/>
            <person name="Pitluck S."/>
            <person name="Kyrpides N."/>
            <person name="Mavromatis K."/>
            <person name="Ivanova N."/>
            <person name="Ovchinnikova G."/>
            <person name="Sims D."/>
            <person name="Meincke L."/>
            <person name="Brettin T."/>
            <person name="Detter J.C."/>
            <person name="Han C."/>
            <person name="Larimer F."/>
            <person name="Land M."/>
            <person name="Hauser L."/>
            <person name="Markowitz V."/>
            <person name="Cheng J.-F."/>
            <person name="Hugenholtz P."/>
            <person name="Woyke T."/>
            <person name="Wu D."/>
            <person name="Klenk H.-P."/>
            <person name="Eisen J.A."/>
        </authorList>
    </citation>
    <scope>NUCLEOTIDE SEQUENCE [LARGE SCALE GENOMIC DNA]</scope>
    <source>
        <strain evidence="8">ATCC 700099 / DSM 44233 / CIP 104796 / JCM 9543 / NBRC 105858 / Y-104</strain>
    </source>
</reference>
<dbReference type="AlphaFoldDB" id="C8XCY8"/>
<dbReference type="RefSeq" id="WP_015748458.1">
    <property type="nucleotide sequence ID" value="NC_013235.1"/>
</dbReference>
<keyword evidence="2 4" id="KW-0238">DNA-binding</keyword>
<evidence type="ECO:0000256" key="3">
    <source>
        <dbReference type="ARBA" id="ARBA00023163"/>
    </source>
</evidence>
<dbReference type="InterPro" id="IPR001647">
    <property type="entry name" value="HTH_TetR"/>
</dbReference>
<dbReference type="Pfam" id="PF00440">
    <property type="entry name" value="TetR_N"/>
    <property type="match status" value="1"/>
</dbReference>
<feature type="region of interest" description="Disordered" evidence="5">
    <location>
        <begin position="95"/>
        <end position="121"/>
    </location>
</feature>
<keyword evidence="8" id="KW-1185">Reference proteome</keyword>
<dbReference type="InterPro" id="IPR036271">
    <property type="entry name" value="Tet_transcr_reg_TetR-rel_C_sf"/>
</dbReference>
<dbReference type="Gene3D" id="1.10.357.10">
    <property type="entry name" value="Tetracycline Repressor, domain 2"/>
    <property type="match status" value="1"/>
</dbReference>
<feature type="domain" description="HTH tetR-type" evidence="6">
    <location>
        <begin position="123"/>
        <end position="183"/>
    </location>
</feature>
<dbReference type="InterPro" id="IPR041490">
    <property type="entry name" value="KstR2_TetR_C"/>
</dbReference>
<protein>
    <submittedName>
        <fullName evidence="7">Putative transcriptional regulator, TetR family</fullName>
    </submittedName>
</protein>
<evidence type="ECO:0000256" key="2">
    <source>
        <dbReference type="ARBA" id="ARBA00023125"/>
    </source>
</evidence>
<sequence>MDDLQQAAAQNSELVLRRYFDADGRLKQMPAKQSRQLAVFDLIAQRFTPGVRYSEIEVNRELMAVYDDYVSLRRGLVDFGLLDRANGEYWRSGGTVPVGGPTSAADDPVRPPTSASAPSARGAARREAILSAAAQLFADRGYAAVGMDDIGAAAGVTGPAIYRHFGAKASVLTAVFDRVIHAVADDRVDDRPDAGTPAADAAQLRELILEYAEAVCSRRRLMAVFVREVHHLPTDDRTLLDERQRLLVRKWRTLLGHAHPDWDVERVRTAVHGAFGMLNAVGTFESPLPDDELAHQMSELAINALQVQA</sequence>
<accession>C8XCY8</accession>
<dbReference type="eggNOG" id="COG3860">
    <property type="taxonomic scope" value="Bacteria"/>
</dbReference>
<dbReference type="FunFam" id="1.10.10.60:FF:000141">
    <property type="entry name" value="TetR family transcriptional regulator"/>
    <property type="match status" value="1"/>
</dbReference>
<organism evidence="7 8">
    <name type="scientific">Nakamurella multipartita (strain ATCC 700099 / DSM 44233 / CIP 104796 / JCM 9543 / NBRC 105858 / Y-104)</name>
    <name type="common">Microsphaera multipartita</name>
    <dbReference type="NCBI Taxonomy" id="479431"/>
    <lineage>
        <taxon>Bacteria</taxon>
        <taxon>Bacillati</taxon>
        <taxon>Actinomycetota</taxon>
        <taxon>Actinomycetes</taxon>
        <taxon>Nakamurellales</taxon>
        <taxon>Nakamurellaceae</taxon>
        <taxon>Nakamurella</taxon>
    </lineage>
</organism>
<evidence type="ECO:0000259" key="6">
    <source>
        <dbReference type="PROSITE" id="PS50977"/>
    </source>
</evidence>
<feature type="compositionally biased region" description="Low complexity" evidence="5">
    <location>
        <begin position="112"/>
        <end position="121"/>
    </location>
</feature>
<name>C8XCY8_NAKMY</name>
<dbReference type="HOGENOM" id="CLU_899627_0_0_11"/>
<dbReference type="GO" id="GO:0045892">
    <property type="term" value="P:negative regulation of DNA-templated transcription"/>
    <property type="evidence" value="ECO:0007669"/>
    <property type="project" value="UniProtKB-ARBA"/>
</dbReference>
<dbReference type="InterPro" id="IPR018656">
    <property type="entry name" value="DUF2087"/>
</dbReference>
<feature type="DNA-binding region" description="H-T-H motif" evidence="4">
    <location>
        <begin position="146"/>
        <end position="165"/>
    </location>
</feature>
<dbReference type="Pfam" id="PF09860">
    <property type="entry name" value="DUF2087"/>
    <property type="match status" value="1"/>
</dbReference>
<evidence type="ECO:0000256" key="1">
    <source>
        <dbReference type="ARBA" id="ARBA00023015"/>
    </source>
</evidence>
<dbReference type="EMBL" id="CP001737">
    <property type="protein sequence ID" value="ACV79591.1"/>
    <property type="molecule type" value="Genomic_DNA"/>
</dbReference>
<keyword evidence="3" id="KW-0804">Transcription</keyword>
<dbReference type="OrthoDB" id="529288at2"/>
<dbReference type="PANTHER" id="PTHR30055">
    <property type="entry name" value="HTH-TYPE TRANSCRIPTIONAL REGULATOR RUTR"/>
    <property type="match status" value="1"/>
</dbReference>
<dbReference type="PROSITE" id="PS50977">
    <property type="entry name" value="HTH_TETR_2"/>
    <property type="match status" value="1"/>
</dbReference>
<dbReference type="STRING" id="479431.Namu_3260"/>
<evidence type="ECO:0000313" key="7">
    <source>
        <dbReference type="EMBL" id="ACV79591.1"/>
    </source>
</evidence>
<evidence type="ECO:0000313" key="8">
    <source>
        <dbReference type="Proteomes" id="UP000002218"/>
    </source>
</evidence>
<dbReference type="GO" id="GO:0003700">
    <property type="term" value="F:DNA-binding transcription factor activity"/>
    <property type="evidence" value="ECO:0007669"/>
    <property type="project" value="TreeGrafter"/>
</dbReference>
<dbReference type="InterPro" id="IPR009057">
    <property type="entry name" value="Homeodomain-like_sf"/>
</dbReference>
<dbReference type="PRINTS" id="PR00455">
    <property type="entry name" value="HTHTETR"/>
</dbReference>
<evidence type="ECO:0000256" key="5">
    <source>
        <dbReference type="SAM" id="MobiDB-lite"/>
    </source>
</evidence>
<dbReference type="SUPFAM" id="SSF46689">
    <property type="entry name" value="Homeodomain-like"/>
    <property type="match status" value="1"/>
</dbReference>
<dbReference type="Gene3D" id="1.10.10.60">
    <property type="entry name" value="Homeodomain-like"/>
    <property type="match status" value="1"/>
</dbReference>
<keyword evidence="1" id="KW-0805">Transcription regulation</keyword>
<dbReference type="GO" id="GO:0000976">
    <property type="term" value="F:transcription cis-regulatory region binding"/>
    <property type="evidence" value="ECO:0007669"/>
    <property type="project" value="TreeGrafter"/>
</dbReference>
<dbReference type="KEGG" id="nml:Namu_3260"/>
<dbReference type="Pfam" id="PF17932">
    <property type="entry name" value="TetR_C_24"/>
    <property type="match status" value="1"/>
</dbReference>
<gene>
    <name evidence="7" type="ordered locus">Namu_3260</name>
</gene>
<dbReference type="eggNOG" id="COG1309">
    <property type="taxonomic scope" value="Bacteria"/>
</dbReference>
<reference evidence="7 8" key="2">
    <citation type="journal article" date="2010" name="Stand. Genomic Sci.">
        <title>Complete genome sequence of Nakamurella multipartita type strain (Y-104).</title>
        <authorList>
            <person name="Tice H."/>
            <person name="Mayilraj S."/>
            <person name="Sims D."/>
            <person name="Lapidus A."/>
            <person name="Nolan M."/>
            <person name="Lucas S."/>
            <person name="Glavina Del Rio T."/>
            <person name="Copeland A."/>
            <person name="Cheng J.F."/>
            <person name="Meincke L."/>
            <person name="Bruce D."/>
            <person name="Goodwin L."/>
            <person name="Pitluck S."/>
            <person name="Ivanova N."/>
            <person name="Mavromatis K."/>
            <person name="Ovchinnikova G."/>
            <person name="Pati A."/>
            <person name="Chen A."/>
            <person name="Palaniappan K."/>
            <person name="Land M."/>
            <person name="Hauser L."/>
            <person name="Chang Y.J."/>
            <person name="Jeffries C.D."/>
            <person name="Detter J.C."/>
            <person name="Brettin T."/>
            <person name="Rohde M."/>
            <person name="Goker M."/>
            <person name="Bristow J."/>
            <person name="Eisen J.A."/>
            <person name="Markowitz V."/>
            <person name="Hugenholtz P."/>
            <person name="Kyrpides N.C."/>
            <person name="Klenk H.P."/>
            <person name="Chen F."/>
        </authorList>
    </citation>
    <scope>NUCLEOTIDE SEQUENCE [LARGE SCALE GENOMIC DNA]</scope>
    <source>
        <strain evidence="8">ATCC 700099 / DSM 44233 / CIP 104796 / JCM 9543 / NBRC 105858 / Y-104</strain>
    </source>
</reference>
<dbReference type="Proteomes" id="UP000002218">
    <property type="component" value="Chromosome"/>
</dbReference>
<dbReference type="SUPFAM" id="SSF48498">
    <property type="entry name" value="Tetracyclin repressor-like, C-terminal domain"/>
    <property type="match status" value="1"/>
</dbReference>
<dbReference type="InParanoid" id="C8XCY8"/>